<dbReference type="InterPro" id="IPR026960">
    <property type="entry name" value="RVT-Znf"/>
</dbReference>
<dbReference type="OrthoDB" id="2273311at2759"/>
<evidence type="ECO:0000259" key="1">
    <source>
        <dbReference type="Pfam" id="PF13966"/>
    </source>
</evidence>
<evidence type="ECO:0000313" key="2">
    <source>
        <dbReference type="EMBL" id="ORX50923.1"/>
    </source>
</evidence>
<feature type="domain" description="Reverse transcriptase zinc-binding" evidence="1">
    <location>
        <begin position="73"/>
        <end position="142"/>
    </location>
</feature>
<dbReference type="Pfam" id="PF13966">
    <property type="entry name" value="zf-RVT"/>
    <property type="match status" value="1"/>
</dbReference>
<protein>
    <recommendedName>
        <fullName evidence="1">Reverse transcriptase zinc-binding domain-containing protein</fullName>
    </recommendedName>
</protein>
<accession>A0A1X2GD18</accession>
<dbReference type="STRING" id="101127.A0A1X2GD18"/>
<name>A0A1X2GD18_9FUNG</name>
<organism evidence="2 3">
    <name type="scientific">Hesseltinella vesiculosa</name>
    <dbReference type="NCBI Taxonomy" id="101127"/>
    <lineage>
        <taxon>Eukaryota</taxon>
        <taxon>Fungi</taxon>
        <taxon>Fungi incertae sedis</taxon>
        <taxon>Mucoromycota</taxon>
        <taxon>Mucoromycotina</taxon>
        <taxon>Mucoromycetes</taxon>
        <taxon>Mucorales</taxon>
        <taxon>Cunninghamellaceae</taxon>
        <taxon>Hesseltinella</taxon>
    </lineage>
</organism>
<dbReference type="EMBL" id="MCGT01000022">
    <property type="protein sequence ID" value="ORX50923.1"/>
    <property type="molecule type" value="Genomic_DNA"/>
</dbReference>
<comment type="caution">
    <text evidence="2">The sequence shown here is derived from an EMBL/GenBank/DDBJ whole genome shotgun (WGS) entry which is preliminary data.</text>
</comment>
<gene>
    <name evidence="2" type="ORF">DM01DRAFT_1290106</name>
</gene>
<proteinExistence type="predicted"/>
<keyword evidence="3" id="KW-1185">Reference proteome</keyword>
<dbReference type="AlphaFoldDB" id="A0A1X2GD18"/>
<reference evidence="2 3" key="1">
    <citation type="submission" date="2016-07" db="EMBL/GenBank/DDBJ databases">
        <title>Pervasive Adenine N6-methylation of Active Genes in Fungi.</title>
        <authorList>
            <consortium name="DOE Joint Genome Institute"/>
            <person name="Mondo S.J."/>
            <person name="Dannebaum R.O."/>
            <person name="Kuo R.C."/>
            <person name="Labutti K."/>
            <person name="Haridas S."/>
            <person name="Kuo A."/>
            <person name="Salamov A."/>
            <person name="Ahrendt S.R."/>
            <person name="Lipzen A."/>
            <person name="Sullivan W."/>
            <person name="Andreopoulos W.B."/>
            <person name="Clum A."/>
            <person name="Lindquist E."/>
            <person name="Daum C."/>
            <person name="Ramamoorthy G.K."/>
            <person name="Gryganskyi A."/>
            <person name="Culley D."/>
            <person name="Magnuson J.K."/>
            <person name="James T.Y."/>
            <person name="O'Malley M.A."/>
            <person name="Stajich J.E."/>
            <person name="Spatafora J.W."/>
            <person name="Visel A."/>
            <person name="Grigoriev I.V."/>
        </authorList>
    </citation>
    <scope>NUCLEOTIDE SEQUENCE [LARGE SCALE GENOMIC DNA]</scope>
    <source>
        <strain evidence="2 3">NRRL 3301</strain>
    </source>
</reference>
<evidence type="ECO:0000313" key="3">
    <source>
        <dbReference type="Proteomes" id="UP000242146"/>
    </source>
</evidence>
<sequence>MSPDLPDCAFVPRPPGPPVPPTLSWLGASLWACFFPLFPAPLRQPLQSRAIRRLLTPRYALPSHAPGVEWSAAKWESFWRTSLPHSSRTVLFRFLTGKLTSRSLLFRIVPTLVSSPKCSICRYHDESSVHLLFACPFKMRVWRLAWQRHFATPFDSIQNVVSSFTSWSWPPLRPGTPSLSAPLVLGTILAAHWSAHWRHVYDDIPFSVSNVLISVNKSIQLLRDESRLLYPATL</sequence>
<dbReference type="Proteomes" id="UP000242146">
    <property type="component" value="Unassembled WGS sequence"/>
</dbReference>